<protein>
    <submittedName>
        <fullName evidence="3">Terminase large subunit</fullName>
    </submittedName>
</protein>
<evidence type="ECO:0000313" key="3">
    <source>
        <dbReference type="EMBL" id="RAI79307.1"/>
    </source>
</evidence>
<dbReference type="Pfam" id="PF03354">
    <property type="entry name" value="TerL_ATPase"/>
    <property type="match status" value="1"/>
</dbReference>
<dbReference type="Pfam" id="PF20441">
    <property type="entry name" value="TerL_nuclease"/>
    <property type="match status" value="1"/>
</dbReference>
<dbReference type="PANTHER" id="PTHR41287:SF1">
    <property type="entry name" value="PROTEIN YMFN"/>
    <property type="match status" value="1"/>
</dbReference>
<proteinExistence type="predicted"/>
<evidence type="ECO:0000259" key="1">
    <source>
        <dbReference type="Pfam" id="PF03354"/>
    </source>
</evidence>
<evidence type="ECO:0000259" key="2">
    <source>
        <dbReference type="Pfam" id="PF20441"/>
    </source>
</evidence>
<dbReference type="InterPro" id="IPR005021">
    <property type="entry name" value="Terminase_largesu-like"/>
</dbReference>
<feature type="domain" description="Terminase large subunit-like endonuclease" evidence="2">
    <location>
        <begin position="260"/>
        <end position="542"/>
    </location>
</feature>
<comment type="caution">
    <text evidence="3">The sequence shown here is derived from an EMBL/GenBank/DDBJ whole genome shotgun (WGS) entry which is preliminary data.</text>
</comment>
<evidence type="ECO:0000313" key="4">
    <source>
        <dbReference type="Proteomes" id="UP000229523"/>
    </source>
</evidence>
<dbReference type="RefSeq" id="WP_099576855.1">
    <property type="nucleotide sequence ID" value="NZ_MJBI02000009.1"/>
</dbReference>
<reference evidence="3 4" key="1">
    <citation type="journal article" date="2018" name="Front. Microbiol.">
        <title>Description and Comparative Genomics of Macrococcus caseolyticus subsp. hominis subsp. nov., Macrococcus goetzii sp. nov., Macrococcus epidermidis sp. nov., and Macrococcus bohemicus sp. nov., Novel Macrococci From Human Clinical Material With Virulence Potential and Suspected Uptake of Foreign DNA by Natural Transformation.</title>
        <authorList>
            <person name="Maslanova I."/>
            <person name="Wertheimer Z."/>
            <person name="Sedlacek I."/>
            <person name="Svec P."/>
            <person name="Indrakova A."/>
            <person name="Kovarovic V."/>
            <person name="Schumann P."/>
            <person name="Sproer C."/>
            <person name="Kralova S."/>
            <person name="Sedo O."/>
            <person name="Kristofova L."/>
            <person name="Vrbovska V."/>
            <person name="Fuzik T."/>
            <person name="Petras P."/>
            <person name="Zdrahal Z."/>
            <person name="Ruzickova V."/>
            <person name="Doskar J."/>
            <person name="Pantucek R."/>
        </authorList>
    </citation>
    <scope>NUCLEOTIDE SEQUENCE [LARGE SCALE GENOMIC DNA]</scope>
    <source>
        <strain evidence="3 4">CCM 4927</strain>
    </source>
</reference>
<dbReference type="PANTHER" id="PTHR41287">
    <property type="match status" value="1"/>
</dbReference>
<feature type="domain" description="Terminase large subunit-like ATPase" evidence="1">
    <location>
        <begin position="92"/>
        <end position="246"/>
    </location>
</feature>
<dbReference type="InterPro" id="IPR046462">
    <property type="entry name" value="TerL_nuclease"/>
</dbReference>
<dbReference type="InterPro" id="IPR027417">
    <property type="entry name" value="P-loop_NTPase"/>
</dbReference>
<accession>A0A2G5NV79</accession>
<organism evidence="3 4">
    <name type="scientific">Macrococcoides goetzii</name>
    <dbReference type="NCBI Taxonomy" id="1891097"/>
    <lineage>
        <taxon>Bacteria</taxon>
        <taxon>Bacillati</taxon>
        <taxon>Bacillota</taxon>
        <taxon>Bacilli</taxon>
        <taxon>Bacillales</taxon>
        <taxon>Staphylococcaceae</taxon>
        <taxon>Macrococcoides</taxon>
    </lineage>
</organism>
<sequence length="560" mass="65522">MIHNKHVDFYIDQYKKGKILFNDERIKLVEFLENHILQMDELFFDEDKIEKCITYINKYYFELQPFQKFLIAFIFLYEEEKLDDGSKLVSPYFNEFYITLGRGGGKNGLISGISNFMQTSYHGIDRYDISIVANSEDQAKTSFNEVYDMLVDNKLFVTAETPFEPFKVSKTEILNLDTRSKLRFNTSNAKTKDGGREGCVIFDEIHIYEDSKIVDVKRGGLGKVPHPRTFYLGTKGHIREGFMDALDNRATAILLGKELEDRLFPFICKLDKADEVNDSVNYQKANPMFHPPLCKYAHVLYKEVHGEYKKLRYNPSGRSEFMTKRMNFPEVDESKVLATWEEIMKTQRDMPDLTNRMCIGGVDYATVKDFAAVGLLFRVGEEYVWKSHSFVREAFLKKSAIKAPIREWHEQGYLTIVDEPSIHPQIIVNWFIKQREEYGLEKVIMDNYRADLLRPYFQDAGIEIEIIRNPRAIHDLLHPRIETIFANELLILGDNPLMRWYINNVAVKVNAATGKREYIKKDEFTRKTDGFHAMLHAIYRADEIQDIDYSEAFDLLETFF</sequence>
<dbReference type="InterPro" id="IPR046461">
    <property type="entry name" value="TerL_ATPase"/>
</dbReference>
<gene>
    <name evidence="3" type="ORF">BFS35_012160</name>
</gene>
<dbReference type="EMBL" id="MJBI02000009">
    <property type="protein sequence ID" value="RAI79307.1"/>
    <property type="molecule type" value="Genomic_DNA"/>
</dbReference>
<name>A0A2G5NV79_9STAP</name>
<dbReference type="GO" id="GO:0004519">
    <property type="term" value="F:endonuclease activity"/>
    <property type="evidence" value="ECO:0007669"/>
    <property type="project" value="InterPro"/>
</dbReference>
<keyword evidence="4" id="KW-1185">Reference proteome</keyword>
<dbReference type="Gene3D" id="3.40.50.300">
    <property type="entry name" value="P-loop containing nucleotide triphosphate hydrolases"/>
    <property type="match status" value="1"/>
</dbReference>
<dbReference type="AlphaFoldDB" id="A0A2G5NV79"/>
<dbReference type="Proteomes" id="UP000229523">
    <property type="component" value="Unassembled WGS sequence"/>
</dbReference>